<accession>A0ABW8I728</accession>
<keyword evidence="1" id="KW-1133">Transmembrane helix</keyword>
<keyword evidence="3" id="KW-1185">Reference proteome</keyword>
<dbReference type="PANTHER" id="PTHR36443">
    <property type="entry name" value="BSR5223 PROTEIN"/>
    <property type="match status" value="1"/>
</dbReference>
<feature type="transmembrane region" description="Helical" evidence="1">
    <location>
        <begin position="45"/>
        <end position="64"/>
    </location>
</feature>
<sequence length="68" mass="7585">MSGIGKTLMLLGVILFVVGLVMQFVKIGRLPGDLLFKKGNTTFYFPIMTSIIVSVVLSLIFYMIGKWK</sequence>
<gene>
    <name evidence="2" type="ORF">QYG89_02130</name>
</gene>
<name>A0ABW8I728_9BACI</name>
<evidence type="ECO:0000313" key="2">
    <source>
        <dbReference type="EMBL" id="MFK2824496.1"/>
    </source>
</evidence>
<keyword evidence="1" id="KW-0812">Transmembrane</keyword>
<dbReference type="Pfam" id="PF11146">
    <property type="entry name" value="DUF2905"/>
    <property type="match status" value="1"/>
</dbReference>
<dbReference type="Proteomes" id="UP001619911">
    <property type="component" value="Unassembled WGS sequence"/>
</dbReference>
<reference evidence="2 3" key="1">
    <citation type="submission" date="2023-07" db="EMBL/GenBank/DDBJ databases">
        <title>Bacillus lucianemedeirus sp. nov, a new species isolated from an immunobiological production facility.</title>
        <authorList>
            <person name="Costa L.V."/>
            <person name="Miranda R.V.S.L."/>
            <person name="Brandao M.L.L."/>
            <person name="Reis C.M.F."/>
            <person name="Frazao A.M."/>
            <person name="Cruz F.V."/>
            <person name="Baio P.V.P."/>
            <person name="Veras J.F.C."/>
            <person name="Ramos J.N."/>
            <person name="Vieira V."/>
        </authorList>
    </citation>
    <scope>NUCLEOTIDE SEQUENCE [LARGE SCALE GENOMIC DNA]</scope>
    <source>
        <strain evidence="2 3">B190/17</strain>
    </source>
</reference>
<comment type="caution">
    <text evidence="2">The sequence shown here is derived from an EMBL/GenBank/DDBJ whole genome shotgun (WGS) entry which is preliminary data.</text>
</comment>
<dbReference type="RefSeq" id="WP_404314070.1">
    <property type="nucleotide sequence ID" value="NZ_JAUIYO010000001.1"/>
</dbReference>
<organism evidence="2 3">
    <name type="scientific">Bacillus lumedeiriae</name>
    <dbReference type="NCBI Taxonomy" id="3058829"/>
    <lineage>
        <taxon>Bacteria</taxon>
        <taxon>Bacillati</taxon>
        <taxon>Bacillota</taxon>
        <taxon>Bacilli</taxon>
        <taxon>Bacillales</taxon>
        <taxon>Bacillaceae</taxon>
        <taxon>Bacillus</taxon>
    </lineage>
</organism>
<keyword evidence="1" id="KW-0472">Membrane</keyword>
<protein>
    <submittedName>
        <fullName evidence="2">DUF2905 domain-containing protein</fullName>
    </submittedName>
</protein>
<dbReference type="EMBL" id="JAUIYO010000001">
    <property type="protein sequence ID" value="MFK2824496.1"/>
    <property type="molecule type" value="Genomic_DNA"/>
</dbReference>
<dbReference type="InterPro" id="IPR021320">
    <property type="entry name" value="DUF2905"/>
</dbReference>
<evidence type="ECO:0000256" key="1">
    <source>
        <dbReference type="SAM" id="Phobius"/>
    </source>
</evidence>
<proteinExistence type="predicted"/>
<evidence type="ECO:0000313" key="3">
    <source>
        <dbReference type="Proteomes" id="UP001619911"/>
    </source>
</evidence>
<dbReference type="PANTHER" id="PTHR36443:SF1">
    <property type="entry name" value="BSR5223 PROTEIN"/>
    <property type="match status" value="1"/>
</dbReference>
<feature type="transmembrane region" description="Helical" evidence="1">
    <location>
        <begin position="7"/>
        <end position="25"/>
    </location>
</feature>